<keyword evidence="1" id="KW-0175">Coiled coil</keyword>
<feature type="coiled-coil region" evidence="1">
    <location>
        <begin position="3"/>
        <end position="44"/>
    </location>
</feature>
<evidence type="ECO:0000256" key="2">
    <source>
        <dbReference type="SAM" id="MobiDB-lite"/>
    </source>
</evidence>
<keyword evidence="3" id="KW-0812">Transmembrane</keyword>
<feature type="region of interest" description="Disordered" evidence="2">
    <location>
        <begin position="243"/>
        <end position="265"/>
    </location>
</feature>
<evidence type="ECO:0000313" key="5">
    <source>
        <dbReference type="EMBL" id="KAJ8349279.1"/>
    </source>
</evidence>
<evidence type="ECO:0000259" key="4">
    <source>
        <dbReference type="Pfam" id="PF09004"/>
    </source>
</evidence>
<dbReference type="InterPro" id="IPR015095">
    <property type="entry name" value="AlkB_hom8_N"/>
</dbReference>
<evidence type="ECO:0000256" key="1">
    <source>
        <dbReference type="SAM" id="Coils"/>
    </source>
</evidence>
<dbReference type="Proteomes" id="UP001152622">
    <property type="component" value="Chromosome 9"/>
</dbReference>
<dbReference type="GO" id="GO:0016706">
    <property type="term" value="F:2-oxoglutarate-dependent dioxygenase activity"/>
    <property type="evidence" value="ECO:0007669"/>
    <property type="project" value="InterPro"/>
</dbReference>
<keyword evidence="6" id="KW-1185">Reference proteome</keyword>
<evidence type="ECO:0000256" key="3">
    <source>
        <dbReference type="SAM" id="Phobius"/>
    </source>
</evidence>
<accession>A0A9Q1IP71</accession>
<evidence type="ECO:0000313" key="6">
    <source>
        <dbReference type="Proteomes" id="UP001152622"/>
    </source>
</evidence>
<proteinExistence type="predicted"/>
<dbReference type="Pfam" id="PF09004">
    <property type="entry name" value="ALKBH8_N"/>
    <property type="match status" value="1"/>
</dbReference>
<dbReference type="AlphaFoldDB" id="A0A9Q1IP71"/>
<sequence>MRIEGLKKNVDFACAELKDTKKKVEQLSSKLQAGEQRLDNCEGRISDLESCTSSHQSVKLLKFADDTTLIGLISNGDESAYRTQPPPPPITLDNSPVATVDSFRFLGTIISRDLKWELNISSLIKKAQQRMFFLRQLKKFNLPRTMMVQFYTSIIESILTFSITTWFPAASVRDKTRLRRVIRSAERVIGCDLPSLQALRDSRALKRARKIIADPSHPGHGLFSPLPSGKRLRSIKTNTVRHRNSFFPHGHQPNQHGSSRSQFAL</sequence>
<comment type="caution">
    <text evidence="5">The sequence shown here is derived from an EMBL/GenBank/DDBJ whole genome shotgun (WGS) entry which is preliminary data.</text>
</comment>
<protein>
    <recommendedName>
        <fullName evidence="4">Alkylated DNA repair protein AlkB homologue 8 N-terminal domain-containing protein</fullName>
    </recommendedName>
</protein>
<feature type="domain" description="Alkylated DNA repair protein AlkB homologue 8 N-terminal" evidence="4">
    <location>
        <begin position="116"/>
        <end position="157"/>
    </location>
</feature>
<reference evidence="5" key="1">
    <citation type="journal article" date="2023" name="Science">
        <title>Genome structures resolve the early diversification of teleost fishes.</title>
        <authorList>
            <person name="Parey E."/>
            <person name="Louis A."/>
            <person name="Montfort J."/>
            <person name="Bouchez O."/>
            <person name="Roques C."/>
            <person name="Iampietro C."/>
            <person name="Lluch J."/>
            <person name="Castinel A."/>
            <person name="Donnadieu C."/>
            <person name="Desvignes T."/>
            <person name="Floi Bucao C."/>
            <person name="Jouanno E."/>
            <person name="Wen M."/>
            <person name="Mejri S."/>
            <person name="Dirks R."/>
            <person name="Jansen H."/>
            <person name="Henkel C."/>
            <person name="Chen W.J."/>
            <person name="Zahm M."/>
            <person name="Cabau C."/>
            <person name="Klopp C."/>
            <person name="Thompson A.W."/>
            <person name="Robinson-Rechavi M."/>
            <person name="Braasch I."/>
            <person name="Lecointre G."/>
            <person name="Bobe J."/>
            <person name="Postlethwait J.H."/>
            <person name="Berthelot C."/>
            <person name="Roest Crollius H."/>
            <person name="Guiguen Y."/>
        </authorList>
    </citation>
    <scope>NUCLEOTIDE SEQUENCE</scope>
    <source>
        <strain evidence="5">WJC10195</strain>
    </source>
</reference>
<feature type="transmembrane region" description="Helical" evidence="3">
    <location>
        <begin position="148"/>
        <end position="169"/>
    </location>
</feature>
<organism evidence="5 6">
    <name type="scientific">Synaphobranchus kaupii</name>
    <name type="common">Kaup's arrowtooth eel</name>
    <dbReference type="NCBI Taxonomy" id="118154"/>
    <lineage>
        <taxon>Eukaryota</taxon>
        <taxon>Metazoa</taxon>
        <taxon>Chordata</taxon>
        <taxon>Craniata</taxon>
        <taxon>Vertebrata</taxon>
        <taxon>Euteleostomi</taxon>
        <taxon>Actinopterygii</taxon>
        <taxon>Neopterygii</taxon>
        <taxon>Teleostei</taxon>
        <taxon>Anguilliformes</taxon>
        <taxon>Synaphobranchidae</taxon>
        <taxon>Synaphobranchus</taxon>
    </lineage>
</organism>
<dbReference type="EMBL" id="JAINUF010000009">
    <property type="protein sequence ID" value="KAJ8349279.1"/>
    <property type="molecule type" value="Genomic_DNA"/>
</dbReference>
<dbReference type="GO" id="GO:0008168">
    <property type="term" value="F:methyltransferase activity"/>
    <property type="evidence" value="ECO:0007669"/>
    <property type="project" value="InterPro"/>
</dbReference>
<gene>
    <name evidence="5" type="ORF">SKAU_G00244090</name>
</gene>
<feature type="compositionally biased region" description="Polar residues" evidence="2">
    <location>
        <begin position="252"/>
        <end position="265"/>
    </location>
</feature>
<dbReference type="OrthoDB" id="411173at2759"/>
<keyword evidence="3" id="KW-0472">Membrane</keyword>
<name>A0A9Q1IP71_SYNKA</name>
<keyword evidence="3" id="KW-1133">Transmembrane helix</keyword>